<proteinExistence type="predicted"/>
<dbReference type="OrthoDB" id="6023295at2"/>
<dbReference type="Proteomes" id="UP000198157">
    <property type="component" value="Unassembled WGS sequence"/>
</dbReference>
<accession>A0A246HK20</accession>
<dbReference type="Gene3D" id="1.25.40.10">
    <property type="entry name" value="Tetratricopeptide repeat domain"/>
    <property type="match status" value="1"/>
</dbReference>
<reference evidence="2 3" key="1">
    <citation type="submission" date="2017-06" db="EMBL/GenBank/DDBJ databases">
        <authorList>
            <person name="Kim H.J."/>
            <person name="Triplett B.A."/>
        </authorList>
    </citation>
    <scope>NUCLEOTIDE SEQUENCE [LARGE SCALE GENOMIC DNA]</scope>
    <source>
        <strain evidence="2 3">13146</strain>
    </source>
</reference>
<sequence length="508" mass="55077">MQRLQRHRIAMVLALAIAGISAAHARADTGDGTAAPSALALRDAVADAAREAAQGDTLGALIAFERLLASPALHALSKADRLEAYTQAAWTALQTGQTGPARTYLQSARQLSPDEPRVLYLLATLDSLEGNPLEGIRNTTRAVQLAPQFVGDVSIGMAAQFLQQLQGEDEALRAFLEVLFAHQWKPGGVEPTDFWRALALLQINADQSERVAATLARIDTPVEVIALRADKRFDRFIDRDSPRFDPQLAAQRHLDTLRLDTLLAPENVTALSAMSEAMLLMGKNDEILSMTDRAAKAAADPGIPDVFEGSGDLAWLLNSRAIAQRRLGDIETAMATMTLAGRFWEGGGSNVSQRLNLAVWQTGMLQPRQALETADAIGNTLSPYGEAVQQWVRFAAYRQLGDPARAEQAKAWLQAHDDVAAGYFLDALLEDNALDAAAAHLISRLQSTQHRSDALLSVQRFVTVPSLPGDAERDRRWWQVVARSDVQAALNTVGRSDAYGIVARGSSR</sequence>
<keyword evidence="1" id="KW-0732">Signal</keyword>
<dbReference type="SUPFAM" id="SSF48452">
    <property type="entry name" value="TPR-like"/>
    <property type="match status" value="1"/>
</dbReference>
<dbReference type="EMBL" id="NIVS01000042">
    <property type="protein sequence ID" value="OWQ51399.1"/>
    <property type="molecule type" value="Genomic_DNA"/>
</dbReference>
<dbReference type="AlphaFoldDB" id="A0A246HK20"/>
<evidence type="ECO:0000313" key="2">
    <source>
        <dbReference type="EMBL" id="OWQ51399.1"/>
    </source>
</evidence>
<feature type="signal peptide" evidence="1">
    <location>
        <begin position="1"/>
        <end position="25"/>
    </location>
</feature>
<organism evidence="2 3">
    <name type="scientific">Stenotrophomonas maltophilia</name>
    <name type="common">Pseudomonas maltophilia</name>
    <name type="synonym">Xanthomonas maltophilia</name>
    <dbReference type="NCBI Taxonomy" id="40324"/>
    <lineage>
        <taxon>Bacteria</taxon>
        <taxon>Pseudomonadati</taxon>
        <taxon>Pseudomonadota</taxon>
        <taxon>Gammaproteobacteria</taxon>
        <taxon>Lysobacterales</taxon>
        <taxon>Lysobacteraceae</taxon>
        <taxon>Stenotrophomonas</taxon>
        <taxon>Stenotrophomonas maltophilia group</taxon>
    </lineage>
</organism>
<protein>
    <submittedName>
        <fullName evidence="2">Uncharacterized protein</fullName>
    </submittedName>
</protein>
<dbReference type="InterPro" id="IPR011990">
    <property type="entry name" value="TPR-like_helical_dom_sf"/>
</dbReference>
<feature type="chain" id="PRO_5012150978" evidence="1">
    <location>
        <begin position="26"/>
        <end position="508"/>
    </location>
</feature>
<evidence type="ECO:0000313" key="3">
    <source>
        <dbReference type="Proteomes" id="UP000198157"/>
    </source>
</evidence>
<name>A0A246HK20_STEMA</name>
<gene>
    <name evidence="2" type="ORF">CEE60_15265</name>
</gene>
<evidence type="ECO:0000256" key="1">
    <source>
        <dbReference type="SAM" id="SignalP"/>
    </source>
</evidence>
<comment type="caution">
    <text evidence="2">The sequence shown here is derived from an EMBL/GenBank/DDBJ whole genome shotgun (WGS) entry which is preliminary data.</text>
</comment>